<dbReference type="InterPro" id="IPR014014">
    <property type="entry name" value="RNA_helicase_DEAD_Q_motif"/>
</dbReference>
<name>A0A851YL95_9AVES</name>
<feature type="domain" description="Helicase ATP-binding" evidence="8">
    <location>
        <begin position="162"/>
        <end position="360"/>
    </location>
</feature>
<evidence type="ECO:0000256" key="6">
    <source>
        <dbReference type="PROSITE-ProRule" id="PRU00552"/>
    </source>
</evidence>
<keyword evidence="4 11" id="KW-0347">Helicase</keyword>
<organism evidence="11 12">
    <name type="scientific">Halcyon senegalensis</name>
    <dbReference type="NCBI Taxonomy" id="342381"/>
    <lineage>
        <taxon>Eukaryota</taxon>
        <taxon>Metazoa</taxon>
        <taxon>Chordata</taxon>
        <taxon>Craniata</taxon>
        <taxon>Vertebrata</taxon>
        <taxon>Euteleostomi</taxon>
        <taxon>Archelosauria</taxon>
        <taxon>Archosauria</taxon>
        <taxon>Dinosauria</taxon>
        <taxon>Saurischia</taxon>
        <taxon>Theropoda</taxon>
        <taxon>Coelurosauria</taxon>
        <taxon>Aves</taxon>
        <taxon>Neognathae</taxon>
        <taxon>Neoaves</taxon>
        <taxon>Telluraves</taxon>
        <taxon>Coraciimorphae</taxon>
        <taxon>Coraciiformes</taxon>
        <taxon>Alcedinidae</taxon>
        <taxon>Halcyon</taxon>
    </lineage>
</organism>
<dbReference type="SMART" id="SM00490">
    <property type="entry name" value="HELICc"/>
    <property type="match status" value="1"/>
</dbReference>
<evidence type="ECO:0000259" key="8">
    <source>
        <dbReference type="PROSITE" id="PS51192"/>
    </source>
</evidence>
<dbReference type="PROSITE" id="PS51195">
    <property type="entry name" value="Q_MOTIF"/>
    <property type="match status" value="1"/>
</dbReference>
<keyword evidence="3" id="KW-0378">Hydrolase</keyword>
<evidence type="ECO:0000256" key="4">
    <source>
        <dbReference type="ARBA" id="ARBA00022806"/>
    </source>
</evidence>
<dbReference type="Pfam" id="PF00270">
    <property type="entry name" value="DEAD"/>
    <property type="match status" value="1"/>
</dbReference>
<evidence type="ECO:0000256" key="3">
    <source>
        <dbReference type="ARBA" id="ARBA00022801"/>
    </source>
</evidence>
<evidence type="ECO:0000259" key="10">
    <source>
        <dbReference type="PROSITE" id="PS51195"/>
    </source>
</evidence>
<feature type="short sequence motif" description="Q motif" evidence="6">
    <location>
        <begin position="131"/>
        <end position="159"/>
    </location>
</feature>
<sequence>MALSRGGTVAGLRLLPRRLTATRAAAAGAQAPGDVVRIPWALRVRLQRGVQRRRRGQGEVAAVRPGKLLLRSRRPELSQPRWQTVGRWERLQLVSAGWKHRKSCGDYFQLEPSQETAPALQEPPPDSRQSPSFTEMGLQPALLAGLEGLSIVRPTAVQLRAIPALRRGRSALCAAETGSGKTLAYLLPLLDGLLSRPEGPAEGPEAAGPASPRGLVVLPSRELAAQVGAVAAALCRPAGLQVRGLTGGGAAGGLRRQLRAPPPGVAVLLGTPGALREALRRRFLALERLRWMVLDEVDTLMDDSFTEPLEQILAQAPLAAGAPGPAGPCDARTQVVVVGATFPAGLSETLGKFTDVGRFVTITTQSLHRLPPHVQQKFVRLKGQDKLLELLQLLKEHRASSGAVLIFCNNARTVNWLGYILDDHKIKHLRLQGQMSAAARAGIFASFQKGDVSVLVCTDLASRGLDTSSVKLVVNYDFPDTLRDYLHRVGRVGRVGSKAPGTVVSFVTHRWDVDLVRKIETAARKRAGLPGMDSSISKHPPKGG</sequence>
<dbReference type="InterPro" id="IPR011545">
    <property type="entry name" value="DEAD/DEAH_box_helicase_dom"/>
</dbReference>
<feature type="domain" description="Helicase C-terminal" evidence="9">
    <location>
        <begin position="386"/>
        <end position="540"/>
    </location>
</feature>
<dbReference type="AlphaFoldDB" id="A0A851YL95"/>
<evidence type="ECO:0000256" key="2">
    <source>
        <dbReference type="ARBA" id="ARBA00022741"/>
    </source>
</evidence>
<gene>
    <name evidence="11" type="primary">Ddx28</name>
    <name evidence="11" type="ORF">HALSEN_R14846</name>
</gene>
<proteinExistence type="predicted"/>
<protein>
    <recommendedName>
        <fullName evidence="1">RNA helicase</fullName>
        <ecNumber evidence="1">3.6.4.13</ecNumber>
    </recommendedName>
</protein>
<evidence type="ECO:0000256" key="1">
    <source>
        <dbReference type="ARBA" id="ARBA00012552"/>
    </source>
</evidence>
<evidence type="ECO:0000256" key="7">
    <source>
        <dbReference type="SAM" id="MobiDB-lite"/>
    </source>
</evidence>
<dbReference type="GO" id="GO:0016787">
    <property type="term" value="F:hydrolase activity"/>
    <property type="evidence" value="ECO:0007669"/>
    <property type="project" value="UniProtKB-KW"/>
</dbReference>
<dbReference type="InterPro" id="IPR027417">
    <property type="entry name" value="P-loop_NTPase"/>
</dbReference>
<dbReference type="PROSITE" id="PS51194">
    <property type="entry name" value="HELICASE_CTER"/>
    <property type="match status" value="1"/>
</dbReference>
<evidence type="ECO:0000256" key="5">
    <source>
        <dbReference type="ARBA" id="ARBA00022840"/>
    </source>
</evidence>
<evidence type="ECO:0000313" key="12">
    <source>
        <dbReference type="Proteomes" id="UP000648918"/>
    </source>
</evidence>
<dbReference type="EC" id="3.6.4.13" evidence="1"/>
<dbReference type="Gene3D" id="3.40.50.300">
    <property type="entry name" value="P-loop containing nucleotide triphosphate hydrolases"/>
    <property type="match status" value="2"/>
</dbReference>
<dbReference type="EMBL" id="WBNJ01000040">
    <property type="protein sequence ID" value="NXD77803.1"/>
    <property type="molecule type" value="Genomic_DNA"/>
</dbReference>
<dbReference type="Proteomes" id="UP000648918">
    <property type="component" value="Unassembled WGS sequence"/>
</dbReference>
<accession>A0A851YL95</accession>
<feature type="region of interest" description="Disordered" evidence="7">
    <location>
        <begin position="113"/>
        <end position="133"/>
    </location>
</feature>
<keyword evidence="2" id="KW-0547">Nucleotide-binding</keyword>
<dbReference type="InterPro" id="IPR014001">
    <property type="entry name" value="Helicase_ATP-bd"/>
</dbReference>
<dbReference type="PANTHER" id="PTHR47960">
    <property type="entry name" value="DEAD-BOX ATP-DEPENDENT RNA HELICASE 50"/>
    <property type="match status" value="1"/>
</dbReference>
<dbReference type="InterPro" id="IPR001650">
    <property type="entry name" value="Helicase_C-like"/>
</dbReference>
<evidence type="ECO:0000313" key="11">
    <source>
        <dbReference type="EMBL" id="NXD77803.1"/>
    </source>
</evidence>
<feature type="domain" description="DEAD-box RNA helicase Q" evidence="10">
    <location>
        <begin position="131"/>
        <end position="159"/>
    </location>
</feature>
<dbReference type="OrthoDB" id="10256233at2759"/>
<evidence type="ECO:0000259" key="9">
    <source>
        <dbReference type="PROSITE" id="PS51194"/>
    </source>
</evidence>
<keyword evidence="5" id="KW-0067">ATP-binding</keyword>
<dbReference type="SMART" id="SM00487">
    <property type="entry name" value="DEXDc"/>
    <property type="match status" value="1"/>
</dbReference>
<dbReference type="SUPFAM" id="SSF52540">
    <property type="entry name" value="P-loop containing nucleoside triphosphate hydrolases"/>
    <property type="match status" value="1"/>
</dbReference>
<dbReference type="GO" id="GO:0005524">
    <property type="term" value="F:ATP binding"/>
    <property type="evidence" value="ECO:0007669"/>
    <property type="project" value="UniProtKB-KW"/>
</dbReference>
<dbReference type="GO" id="GO:0003724">
    <property type="term" value="F:RNA helicase activity"/>
    <property type="evidence" value="ECO:0007669"/>
    <property type="project" value="UniProtKB-EC"/>
</dbReference>
<feature type="non-terminal residue" evidence="11">
    <location>
        <position position="544"/>
    </location>
</feature>
<dbReference type="PROSITE" id="PS51192">
    <property type="entry name" value="HELICASE_ATP_BIND_1"/>
    <property type="match status" value="1"/>
</dbReference>
<dbReference type="Pfam" id="PF00271">
    <property type="entry name" value="Helicase_C"/>
    <property type="match status" value="1"/>
</dbReference>
<reference evidence="11" key="1">
    <citation type="submission" date="2019-09" db="EMBL/GenBank/DDBJ databases">
        <title>Bird 10,000 Genomes (B10K) Project - Family phase.</title>
        <authorList>
            <person name="Zhang G."/>
        </authorList>
    </citation>
    <scope>NUCLEOTIDE SEQUENCE</scope>
    <source>
        <strain evidence="11">B10K-DU-024-03</strain>
        <tissue evidence="11">Muscle</tissue>
    </source>
</reference>
<feature type="non-terminal residue" evidence="11">
    <location>
        <position position="1"/>
    </location>
</feature>
<dbReference type="CDD" id="cd18787">
    <property type="entry name" value="SF2_C_DEAD"/>
    <property type="match status" value="1"/>
</dbReference>
<dbReference type="GO" id="GO:0003676">
    <property type="term" value="F:nucleic acid binding"/>
    <property type="evidence" value="ECO:0007669"/>
    <property type="project" value="InterPro"/>
</dbReference>
<keyword evidence="12" id="KW-1185">Reference proteome</keyword>
<comment type="caution">
    <text evidence="11">The sequence shown here is derived from an EMBL/GenBank/DDBJ whole genome shotgun (WGS) entry which is preliminary data.</text>
</comment>